<sequence>LTCFAGDNKEYGKASLKLSELPNKQSTR</sequence>
<gene>
    <name evidence="1" type="ORF">AVDCRST_MAG81-2147</name>
</gene>
<dbReference type="AlphaFoldDB" id="A0A6J4VAU9"/>
<evidence type="ECO:0000313" key="1">
    <source>
        <dbReference type="EMBL" id="CAA9573742.1"/>
    </source>
</evidence>
<dbReference type="EMBL" id="CADCWO010000104">
    <property type="protein sequence ID" value="CAA9573742.1"/>
    <property type="molecule type" value="Genomic_DNA"/>
</dbReference>
<proteinExistence type="predicted"/>
<organism evidence="1">
    <name type="scientific">uncultured Synechococcales cyanobacterium</name>
    <dbReference type="NCBI Taxonomy" id="1936017"/>
    <lineage>
        <taxon>Bacteria</taxon>
        <taxon>Bacillati</taxon>
        <taxon>Cyanobacteriota</taxon>
        <taxon>Cyanophyceae</taxon>
        <taxon>Synechococcales</taxon>
        <taxon>environmental samples</taxon>
    </lineage>
</organism>
<reference evidence="1" key="1">
    <citation type="submission" date="2020-02" db="EMBL/GenBank/DDBJ databases">
        <authorList>
            <person name="Meier V. D."/>
        </authorList>
    </citation>
    <scope>NUCLEOTIDE SEQUENCE</scope>
    <source>
        <strain evidence="1">AVDCRST_MAG81</strain>
    </source>
</reference>
<feature type="non-terminal residue" evidence="1">
    <location>
        <position position="1"/>
    </location>
</feature>
<accession>A0A6J4VAU9</accession>
<name>A0A6J4VAU9_9CYAN</name>
<protein>
    <submittedName>
        <fullName evidence="1">Uncharacterized protein</fullName>
    </submittedName>
</protein>